<dbReference type="PANTHER" id="PTHR30055">
    <property type="entry name" value="HTH-TYPE TRANSCRIPTIONAL REGULATOR RUTR"/>
    <property type="match status" value="1"/>
</dbReference>
<dbReference type="InterPro" id="IPR009057">
    <property type="entry name" value="Homeodomain-like_sf"/>
</dbReference>
<dbReference type="PRINTS" id="PR00455">
    <property type="entry name" value="HTHTETR"/>
</dbReference>
<feature type="region of interest" description="Disordered" evidence="5">
    <location>
        <begin position="199"/>
        <end position="231"/>
    </location>
</feature>
<evidence type="ECO:0000256" key="3">
    <source>
        <dbReference type="ARBA" id="ARBA00023163"/>
    </source>
</evidence>
<dbReference type="EMBL" id="LLZH01000326">
    <property type="protein sequence ID" value="KUL23917.1"/>
    <property type="molecule type" value="Genomic_DNA"/>
</dbReference>
<feature type="DNA-binding region" description="H-T-H motif" evidence="4">
    <location>
        <begin position="43"/>
        <end position="62"/>
    </location>
</feature>
<evidence type="ECO:0000313" key="7">
    <source>
        <dbReference type="EMBL" id="KUL23917.1"/>
    </source>
</evidence>
<dbReference type="GO" id="GO:0000976">
    <property type="term" value="F:transcription cis-regulatory region binding"/>
    <property type="evidence" value="ECO:0007669"/>
    <property type="project" value="TreeGrafter"/>
</dbReference>
<dbReference type="PANTHER" id="PTHR30055:SF234">
    <property type="entry name" value="HTH-TYPE TRANSCRIPTIONAL REGULATOR BETI"/>
    <property type="match status" value="1"/>
</dbReference>
<evidence type="ECO:0000256" key="2">
    <source>
        <dbReference type="ARBA" id="ARBA00023125"/>
    </source>
</evidence>
<protein>
    <recommendedName>
        <fullName evidence="6">HTH tetR-type domain-containing protein</fullName>
    </recommendedName>
</protein>
<feature type="compositionally biased region" description="Low complexity" evidence="5">
    <location>
        <begin position="1"/>
        <end position="11"/>
    </location>
</feature>
<name>A0A117MLG7_9ACTN</name>
<evidence type="ECO:0000256" key="5">
    <source>
        <dbReference type="SAM" id="MobiDB-lite"/>
    </source>
</evidence>
<feature type="region of interest" description="Disordered" evidence="5">
    <location>
        <begin position="1"/>
        <end position="22"/>
    </location>
</feature>
<keyword evidence="2 4" id="KW-0238">DNA-binding</keyword>
<evidence type="ECO:0000256" key="1">
    <source>
        <dbReference type="ARBA" id="ARBA00023015"/>
    </source>
</evidence>
<evidence type="ECO:0000313" key="8">
    <source>
        <dbReference type="Proteomes" id="UP000053244"/>
    </source>
</evidence>
<dbReference type="Gene3D" id="1.10.357.10">
    <property type="entry name" value="Tetracycline Repressor, domain 2"/>
    <property type="match status" value="1"/>
</dbReference>
<dbReference type="InterPro" id="IPR036271">
    <property type="entry name" value="Tet_transcr_reg_TetR-rel_C_sf"/>
</dbReference>
<keyword evidence="8" id="KW-1185">Reference proteome</keyword>
<dbReference type="Proteomes" id="UP000053244">
    <property type="component" value="Unassembled WGS sequence"/>
</dbReference>
<dbReference type="SUPFAM" id="SSF48498">
    <property type="entry name" value="Tetracyclin repressor-like, C-terminal domain"/>
    <property type="match status" value="1"/>
</dbReference>
<accession>A0A117MLG7</accession>
<keyword evidence="1" id="KW-0805">Transcription regulation</keyword>
<evidence type="ECO:0000259" key="6">
    <source>
        <dbReference type="PROSITE" id="PS50977"/>
    </source>
</evidence>
<proteinExistence type="predicted"/>
<dbReference type="InterPro" id="IPR001647">
    <property type="entry name" value="HTH_TetR"/>
</dbReference>
<dbReference type="InterPro" id="IPR050109">
    <property type="entry name" value="HTH-type_TetR-like_transc_reg"/>
</dbReference>
<dbReference type="Pfam" id="PF00440">
    <property type="entry name" value="TetR_N"/>
    <property type="match status" value="1"/>
</dbReference>
<organism evidence="7 8">
    <name type="scientific">Actinoplanes awajinensis subsp. mycoplanecinus</name>
    <dbReference type="NCBI Taxonomy" id="135947"/>
    <lineage>
        <taxon>Bacteria</taxon>
        <taxon>Bacillati</taxon>
        <taxon>Actinomycetota</taxon>
        <taxon>Actinomycetes</taxon>
        <taxon>Micromonosporales</taxon>
        <taxon>Micromonosporaceae</taxon>
        <taxon>Actinoplanes</taxon>
    </lineage>
</organism>
<keyword evidence="3" id="KW-0804">Transcription</keyword>
<dbReference type="AlphaFoldDB" id="A0A117MLG7"/>
<dbReference type="SUPFAM" id="SSF46689">
    <property type="entry name" value="Homeodomain-like"/>
    <property type="match status" value="1"/>
</dbReference>
<comment type="caution">
    <text evidence="7">The sequence shown here is derived from an EMBL/GenBank/DDBJ whole genome shotgun (WGS) entry which is preliminary data.</text>
</comment>
<dbReference type="GO" id="GO:0003700">
    <property type="term" value="F:DNA-binding transcription factor activity"/>
    <property type="evidence" value="ECO:0007669"/>
    <property type="project" value="TreeGrafter"/>
</dbReference>
<sequence length="231" mass="25456">MSGVSPALEPAAPRPLRKDAERNRQRILQAAREVFAARGLDVTLDDIAHHADVGVATLYRRFSSRDELVQALFDDKLDNLAAWAQEGLQNPDPWAGLNGYFVKAIEAIAGNHGLRDVMFSRAYGQEQIDEKRRRLQPGADALIARCHAAGLLRPGVSGTDIAMIHYMMGAVLEYTEYTEPDLWRRYLATLLDGLRAAPGTGPLPHPAPAPETIDELAMNWKPPRRGTAGTR</sequence>
<feature type="domain" description="HTH tetR-type" evidence="6">
    <location>
        <begin position="21"/>
        <end position="80"/>
    </location>
</feature>
<reference evidence="7 8" key="1">
    <citation type="submission" date="2015-10" db="EMBL/GenBank/DDBJ databases">
        <authorList>
            <person name="Gilbert D.G."/>
        </authorList>
    </citation>
    <scope>NUCLEOTIDE SEQUENCE [LARGE SCALE GENOMIC DNA]</scope>
    <source>
        <strain evidence="7 8">NRRL B-16712</strain>
    </source>
</reference>
<dbReference type="PROSITE" id="PS50977">
    <property type="entry name" value="HTH_TETR_2"/>
    <property type="match status" value="1"/>
</dbReference>
<evidence type="ECO:0000256" key="4">
    <source>
        <dbReference type="PROSITE-ProRule" id="PRU00335"/>
    </source>
</evidence>
<gene>
    <name evidence="7" type="ORF">ADL15_44675</name>
</gene>